<evidence type="ECO:0000256" key="1">
    <source>
        <dbReference type="ARBA" id="ARBA00022988"/>
    </source>
</evidence>
<reference evidence="4 5" key="1">
    <citation type="journal article" date="2021" name="Int. J. Syst. Evol. Microbiol.">
        <title>Steroidobacter gossypii sp. nov., isolated from soil of cotton cropping field.</title>
        <authorList>
            <person name="Huang R."/>
            <person name="Yang S."/>
            <person name="Zhen C."/>
            <person name="Liu W."/>
        </authorList>
    </citation>
    <scope>NUCLEOTIDE SEQUENCE [LARGE SCALE GENOMIC DNA]</scope>
    <source>
        <strain evidence="4 5">S1-65</strain>
    </source>
</reference>
<keyword evidence="3" id="KW-0963">Cytoplasm</keyword>
<evidence type="ECO:0000256" key="3">
    <source>
        <dbReference type="HAMAP-Rule" id="MF_01385"/>
    </source>
</evidence>
<evidence type="ECO:0000256" key="2">
    <source>
        <dbReference type="ARBA" id="ARBA00023186"/>
    </source>
</evidence>
<protein>
    <recommendedName>
        <fullName evidence="3">Urease accessory protein UreF</fullName>
    </recommendedName>
</protein>
<dbReference type="PANTHER" id="PTHR33620">
    <property type="entry name" value="UREASE ACCESSORY PROTEIN F"/>
    <property type="match status" value="1"/>
</dbReference>
<keyword evidence="2 3" id="KW-0143">Chaperone</keyword>
<dbReference type="PANTHER" id="PTHR33620:SF1">
    <property type="entry name" value="UREASE ACCESSORY PROTEIN F"/>
    <property type="match status" value="1"/>
</dbReference>
<evidence type="ECO:0000313" key="4">
    <source>
        <dbReference type="EMBL" id="MBM0104781.1"/>
    </source>
</evidence>
<evidence type="ECO:0000313" key="5">
    <source>
        <dbReference type="Proteomes" id="UP000661077"/>
    </source>
</evidence>
<comment type="caution">
    <text evidence="4">The sequence shown here is derived from an EMBL/GenBank/DDBJ whole genome shotgun (WGS) entry which is preliminary data.</text>
</comment>
<accession>A0ABS1WUY1</accession>
<gene>
    <name evidence="3" type="primary">ureF</name>
    <name evidence="4" type="ORF">JM946_08480</name>
</gene>
<dbReference type="RefSeq" id="WP_203166826.1">
    <property type="nucleotide sequence ID" value="NZ_JAEVLS010000002.1"/>
</dbReference>
<keyword evidence="1 3" id="KW-0996">Nickel insertion</keyword>
<proteinExistence type="inferred from homology"/>
<dbReference type="HAMAP" id="MF_01385">
    <property type="entry name" value="UreF"/>
    <property type="match status" value="1"/>
</dbReference>
<keyword evidence="5" id="KW-1185">Reference proteome</keyword>
<dbReference type="PIRSF" id="PIRSF009467">
    <property type="entry name" value="Ureas_acces_UreF"/>
    <property type="match status" value="1"/>
</dbReference>
<dbReference type="Proteomes" id="UP000661077">
    <property type="component" value="Unassembled WGS sequence"/>
</dbReference>
<dbReference type="Gene3D" id="1.10.4190.10">
    <property type="entry name" value="Urease accessory protein UreF"/>
    <property type="match status" value="1"/>
</dbReference>
<comment type="subunit">
    <text evidence="3">UreD, UreF and UreG form a complex that acts as a GTP-hydrolysis-dependent molecular chaperone, activating the urease apoprotein by helping to assemble the nickel containing metallocenter of UreC. The UreE protein probably delivers the nickel.</text>
</comment>
<name>A0ABS1WUY1_9GAMM</name>
<dbReference type="InterPro" id="IPR038277">
    <property type="entry name" value="UreF_sf"/>
</dbReference>
<organism evidence="4 5">
    <name type="scientific">Steroidobacter gossypii</name>
    <dbReference type="NCBI Taxonomy" id="2805490"/>
    <lineage>
        <taxon>Bacteria</taxon>
        <taxon>Pseudomonadati</taxon>
        <taxon>Pseudomonadota</taxon>
        <taxon>Gammaproteobacteria</taxon>
        <taxon>Steroidobacterales</taxon>
        <taxon>Steroidobacteraceae</taxon>
        <taxon>Steroidobacter</taxon>
    </lineage>
</organism>
<dbReference type="InterPro" id="IPR002639">
    <property type="entry name" value="UreF"/>
</dbReference>
<dbReference type="Pfam" id="PF01730">
    <property type="entry name" value="UreF"/>
    <property type="match status" value="1"/>
</dbReference>
<comment type="subcellular location">
    <subcellularLocation>
        <location evidence="3">Cytoplasm</location>
    </subcellularLocation>
</comment>
<comment type="similarity">
    <text evidence="3">Belongs to the UreF family.</text>
</comment>
<dbReference type="EMBL" id="JAEVLS010000002">
    <property type="protein sequence ID" value="MBM0104781.1"/>
    <property type="molecule type" value="Genomic_DNA"/>
</dbReference>
<comment type="function">
    <text evidence="3">Required for maturation of urease via the functional incorporation of the urease nickel metallocenter.</text>
</comment>
<sequence length="225" mass="24726">MHTDRTRLLRILHLASPALPIGAFHFSQGLEYAVEAGWIKDEAGALEWIGGVAQQAIATLDLPVLLRLHRACVVGDANELQRWNRFLLAARETEELRAEDRHMGAALARILRELGAGDSLSNEQPASLGYAAMFAFACANWNVSEHEALQAYAWTWAENQVLAAVKLVPLGQSAGQRILHSLVPRLEQLATQALSIQEEDIGACAIVQGLASARHESQYTRLFRS</sequence>